<keyword evidence="1" id="KW-1133">Transmembrane helix</keyword>
<reference evidence="3 4" key="1">
    <citation type="journal article" date="2014" name="PLoS Genet.">
        <title>Phylogenetically driven sequencing of extremely halophilic archaea reveals strategies for static and dynamic osmo-response.</title>
        <authorList>
            <person name="Becker E.A."/>
            <person name="Seitzer P.M."/>
            <person name="Tritt A."/>
            <person name="Larsen D."/>
            <person name="Krusor M."/>
            <person name="Yao A.I."/>
            <person name="Wu D."/>
            <person name="Madern D."/>
            <person name="Eisen J.A."/>
            <person name="Darling A.E."/>
            <person name="Facciotti M.T."/>
        </authorList>
    </citation>
    <scope>NUCLEOTIDE SEQUENCE [LARGE SCALE GENOMIC DNA]</scope>
    <source>
        <strain evidence="3 4">JCM 12255</strain>
    </source>
</reference>
<dbReference type="AlphaFoldDB" id="L9XDS0"/>
<dbReference type="Gene3D" id="1.10.10.10">
    <property type="entry name" value="Winged helix-like DNA-binding domain superfamily/Winged helix DNA-binding domain"/>
    <property type="match status" value="1"/>
</dbReference>
<gene>
    <name evidence="3" type="ORF">C493_05110</name>
</gene>
<comment type="caution">
    <text evidence="3">The sequence shown here is derived from an EMBL/GenBank/DDBJ whole genome shotgun (WGS) entry which is preliminary data.</text>
</comment>
<keyword evidence="1" id="KW-0812">Transmembrane</keyword>
<dbReference type="eggNOG" id="arCOG03828">
    <property type="taxonomic scope" value="Archaea"/>
</dbReference>
<evidence type="ECO:0000313" key="4">
    <source>
        <dbReference type="Proteomes" id="UP000011602"/>
    </source>
</evidence>
<dbReference type="InterPro" id="IPR036388">
    <property type="entry name" value="WH-like_DNA-bd_sf"/>
</dbReference>
<accession>L9XDS0</accession>
<dbReference type="Pfam" id="PF24035">
    <property type="entry name" value="DUF7344"/>
    <property type="match status" value="1"/>
</dbReference>
<evidence type="ECO:0000259" key="2">
    <source>
        <dbReference type="Pfam" id="PF24035"/>
    </source>
</evidence>
<feature type="domain" description="DUF7344" evidence="2">
    <location>
        <begin position="7"/>
        <end position="87"/>
    </location>
</feature>
<name>L9XDS0_9EURY</name>
<dbReference type="Proteomes" id="UP000011602">
    <property type="component" value="Unassembled WGS sequence"/>
</dbReference>
<keyword evidence="4" id="KW-1185">Reference proteome</keyword>
<protein>
    <recommendedName>
        <fullName evidence="2">DUF7344 domain-containing protein</fullName>
    </recommendedName>
</protein>
<dbReference type="EMBL" id="AOHZ01000025">
    <property type="protein sequence ID" value="ELY59576.1"/>
    <property type="molecule type" value="Genomic_DNA"/>
</dbReference>
<keyword evidence="1" id="KW-0472">Membrane</keyword>
<proteinExistence type="predicted"/>
<dbReference type="InterPro" id="IPR055768">
    <property type="entry name" value="DUF7344"/>
</dbReference>
<sequence>MTRDEIFTVLSNRRRRWVLHYLKQRENQRIDLRTLVDTVSAWEFETPADELPWKKRKRIYTALRQSHLPTLDDAGVIEYDRSRGEVELTEDARTVRMYLEYVPDDDIPWSQCYLGLSGVAVAITGLSWLSVYPFADLSGLALATILAVTFTVTAIVHVYHTRRGRLGMGGPDP</sequence>
<organism evidence="3 4">
    <name type="scientific">Natronolimnohabitans innermongolicus JCM 12255</name>
    <dbReference type="NCBI Taxonomy" id="1227499"/>
    <lineage>
        <taxon>Archaea</taxon>
        <taxon>Methanobacteriati</taxon>
        <taxon>Methanobacteriota</taxon>
        <taxon>Stenosarchaea group</taxon>
        <taxon>Halobacteria</taxon>
        <taxon>Halobacteriales</taxon>
        <taxon>Natrialbaceae</taxon>
        <taxon>Natronolimnohabitans</taxon>
    </lineage>
</organism>
<feature type="transmembrane region" description="Helical" evidence="1">
    <location>
        <begin position="137"/>
        <end position="159"/>
    </location>
</feature>
<dbReference type="STRING" id="1227499.C493_05110"/>
<evidence type="ECO:0000313" key="3">
    <source>
        <dbReference type="EMBL" id="ELY59576.1"/>
    </source>
</evidence>
<evidence type="ECO:0000256" key="1">
    <source>
        <dbReference type="SAM" id="Phobius"/>
    </source>
</evidence>
<feature type="transmembrane region" description="Helical" evidence="1">
    <location>
        <begin position="112"/>
        <end position="131"/>
    </location>
</feature>